<dbReference type="SUPFAM" id="SSF51182">
    <property type="entry name" value="RmlC-like cupins"/>
    <property type="match status" value="1"/>
</dbReference>
<evidence type="ECO:0000259" key="4">
    <source>
        <dbReference type="PROSITE" id="PS01124"/>
    </source>
</evidence>
<evidence type="ECO:0000256" key="1">
    <source>
        <dbReference type="ARBA" id="ARBA00023015"/>
    </source>
</evidence>
<evidence type="ECO:0000256" key="3">
    <source>
        <dbReference type="ARBA" id="ARBA00023163"/>
    </source>
</evidence>
<dbReference type="Proteomes" id="UP000185924">
    <property type="component" value="Unassembled WGS sequence"/>
</dbReference>
<protein>
    <submittedName>
        <fullName evidence="5">Transcriptional regulator, AraC family</fullName>
    </submittedName>
</protein>
<dbReference type="Gene3D" id="1.10.10.60">
    <property type="entry name" value="Homeodomain-like"/>
    <property type="match status" value="2"/>
</dbReference>
<dbReference type="PROSITE" id="PS01124">
    <property type="entry name" value="HTH_ARAC_FAMILY_2"/>
    <property type="match status" value="1"/>
</dbReference>
<dbReference type="InterPro" id="IPR020449">
    <property type="entry name" value="Tscrpt_reg_AraC-type_HTH"/>
</dbReference>
<evidence type="ECO:0000313" key="5">
    <source>
        <dbReference type="EMBL" id="SIR00801.1"/>
    </source>
</evidence>
<dbReference type="AlphaFoldDB" id="A0A1N6XEX3"/>
<dbReference type="PANTHER" id="PTHR43280">
    <property type="entry name" value="ARAC-FAMILY TRANSCRIPTIONAL REGULATOR"/>
    <property type="match status" value="1"/>
</dbReference>
<dbReference type="STRING" id="1077936.SAMN05421545_2098"/>
<accession>A0A1N6XEX3</accession>
<dbReference type="PRINTS" id="PR00032">
    <property type="entry name" value="HTHARAC"/>
</dbReference>
<evidence type="ECO:0000256" key="2">
    <source>
        <dbReference type="ARBA" id="ARBA00023125"/>
    </source>
</evidence>
<reference evidence="6" key="1">
    <citation type="submission" date="2017-01" db="EMBL/GenBank/DDBJ databases">
        <authorList>
            <person name="Varghese N."/>
            <person name="Submissions S."/>
        </authorList>
    </citation>
    <scope>NUCLEOTIDE SEQUENCE [LARGE SCALE GENOMIC DNA]</scope>
    <source>
        <strain evidence="6">DM9</strain>
    </source>
</reference>
<name>A0A1N6XEX3_9BACT</name>
<dbReference type="Pfam" id="PF12833">
    <property type="entry name" value="HTH_18"/>
    <property type="match status" value="1"/>
</dbReference>
<dbReference type="Pfam" id="PF02311">
    <property type="entry name" value="AraC_binding"/>
    <property type="match status" value="1"/>
</dbReference>
<dbReference type="InterPro" id="IPR018060">
    <property type="entry name" value="HTH_AraC"/>
</dbReference>
<dbReference type="InterPro" id="IPR011051">
    <property type="entry name" value="RmlC_Cupin_sf"/>
</dbReference>
<dbReference type="InterPro" id="IPR018062">
    <property type="entry name" value="HTH_AraC-typ_CS"/>
</dbReference>
<dbReference type="PROSITE" id="PS00041">
    <property type="entry name" value="HTH_ARAC_FAMILY_1"/>
    <property type="match status" value="1"/>
</dbReference>
<dbReference type="RefSeq" id="WP_076422025.1">
    <property type="nucleotide sequence ID" value="NZ_FTNM01000002.1"/>
</dbReference>
<dbReference type="SMART" id="SM00342">
    <property type="entry name" value="HTH_ARAC"/>
    <property type="match status" value="1"/>
</dbReference>
<dbReference type="GO" id="GO:0043565">
    <property type="term" value="F:sequence-specific DNA binding"/>
    <property type="evidence" value="ECO:0007669"/>
    <property type="project" value="InterPro"/>
</dbReference>
<keyword evidence="6" id="KW-1185">Reference proteome</keyword>
<dbReference type="EMBL" id="FTNM01000002">
    <property type="protein sequence ID" value="SIR00801.1"/>
    <property type="molecule type" value="Genomic_DNA"/>
</dbReference>
<dbReference type="PANTHER" id="PTHR43280:SF27">
    <property type="entry name" value="TRANSCRIPTIONAL REGULATOR MTLR"/>
    <property type="match status" value="1"/>
</dbReference>
<proteinExistence type="predicted"/>
<feature type="domain" description="HTH araC/xylS-type" evidence="4">
    <location>
        <begin position="188"/>
        <end position="286"/>
    </location>
</feature>
<dbReference type="InterPro" id="IPR014710">
    <property type="entry name" value="RmlC-like_jellyroll"/>
</dbReference>
<sequence length="294" mass="34037">MKKVIPFKIPKSSKEFVRFQEDRQPYFYDKLHQHPEIQLSCILKGEGKLIVGDYLGRFKPGDIFLLGRDVPHVFRSDKVYYEADSKQECHDLIVFFDTEALGRAFWEAEELQEVRSFLDKLKGCYQVQGINEPSFRRQVELLKEISGLDKMLAGLALLRVLLLEAKLERLNLDDRVQDLSEREGRRMDQVLHFLVEQSHRAIPLEEAAAVANLSREAFCRFFKERTRKTFTAFLNEIRVGNACQMLKKEDATIASVAFGVGFSNLSHFNRVFKNIMGCSPKVYRRSGRAELQHG</sequence>
<gene>
    <name evidence="5" type="ORF">SAMN05421545_2098</name>
</gene>
<keyword evidence="1" id="KW-0805">Transcription regulation</keyword>
<dbReference type="InterPro" id="IPR009057">
    <property type="entry name" value="Homeodomain-like_sf"/>
</dbReference>
<keyword evidence="2" id="KW-0238">DNA-binding</keyword>
<organism evidence="5 6">
    <name type="scientific">Pontibacter lucknowensis</name>
    <dbReference type="NCBI Taxonomy" id="1077936"/>
    <lineage>
        <taxon>Bacteria</taxon>
        <taxon>Pseudomonadati</taxon>
        <taxon>Bacteroidota</taxon>
        <taxon>Cytophagia</taxon>
        <taxon>Cytophagales</taxon>
        <taxon>Hymenobacteraceae</taxon>
        <taxon>Pontibacter</taxon>
    </lineage>
</organism>
<evidence type="ECO:0000313" key="6">
    <source>
        <dbReference type="Proteomes" id="UP000185924"/>
    </source>
</evidence>
<dbReference type="Gene3D" id="2.60.120.10">
    <property type="entry name" value="Jelly Rolls"/>
    <property type="match status" value="1"/>
</dbReference>
<dbReference type="InterPro" id="IPR003313">
    <property type="entry name" value="AraC-bd"/>
</dbReference>
<keyword evidence="3" id="KW-0804">Transcription</keyword>
<dbReference type="OrthoDB" id="792101at2"/>
<dbReference type="SUPFAM" id="SSF46689">
    <property type="entry name" value="Homeodomain-like"/>
    <property type="match status" value="2"/>
</dbReference>
<dbReference type="GO" id="GO:0003700">
    <property type="term" value="F:DNA-binding transcription factor activity"/>
    <property type="evidence" value="ECO:0007669"/>
    <property type="project" value="InterPro"/>
</dbReference>